<feature type="compositionally biased region" description="Basic and acidic residues" evidence="10">
    <location>
        <begin position="1004"/>
        <end position="1014"/>
    </location>
</feature>
<feature type="repeat" description="WD" evidence="8">
    <location>
        <begin position="718"/>
        <end position="760"/>
    </location>
</feature>
<evidence type="ECO:0000256" key="8">
    <source>
        <dbReference type="PROSITE-ProRule" id="PRU00221"/>
    </source>
</evidence>
<feature type="repeat" description="WD" evidence="8">
    <location>
        <begin position="761"/>
        <end position="793"/>
    </location>
</feature>
<dbReference type="GO" id="GO:0030036">
    <property type="term" value="P:actin cytoskeleton organization"/>
    <property type="evidence" value="ECO:0007669"/>
    <property type="project" value="UniProtKB-ARBA"/>
</dbReference>
<dbReference type="SMART" id="SM00320">
    <property type="entry name" value="WD40"/>
    <property type="match status" value="6"/>
</dbReference>
<comment type="caution">
    <text evidence="12">The sequence shown here is derived from an EMBL/GenBank/DDBJ whole genome shotgun (WGS) entry which is preliminary data.</text>
</comment>
<evidence type="ECO:0000256" key="4">
    <source>
        <dbReference type="ARBA" id="ARBA00022574"/>
    </source>
</evidence>
<name>A0AAV2Q5L9_MEGNR</name>
<evidence type="ECO:0000256" key="10">
    <source>
        <dbReference type="SAM" id="MobiDB-lite"/>
    </source>
</evidence>
<keyword evidence="3" id="KW-0963">Cytoplasm</keyword>
<keyword evidence="4 8" id="KW-0853">WD repeat</keyword>
<dbReference type="InterPro" id="IPR001680">
    <property type="entry name" value="WD40_rpt"/>
</dbReference>
<feature type="region of interest" description="Disordered" evidence="10">
    <location>
        <begin position="390"/>
        <end position="516"/>
    </location>
</feature>
<keyword evidence="5 9" id="KW-0677">Repeat</keyword>
<reference evidence="12 13" key="1">
    <citation type="submission" date="2024-05" db="EMBL/GenBank/DDBJ databases">
        <authorList>
            <person name="Wallberg A."/>
        </authorList>
    </citation>
    <scope>NUCLEOTIDE SEQUENCE [LARGE SCALE GENOMIC DNA]</scope>
</reference>
<comment type="similarity">
    <text evidence="2 9">Belongs to the WD repeat coronin family.</text>
</comment>
<dbReference type="InterPro" id="IPR015505">
    <property type="entry name" value="Coronin"/>
</dbReference>
<feature type="repeat" description="WD" evidence="8">
    <location>
        <begin position="168"/>
        <end position="209"/>
    </location>
</feature>
<dbReference type="InterPro" id="IPR024977">
    <property type="entry name" value="Apc4-like_WD40_dom"/>
</dbReference>
<organism evidence="12 13">
    <name type="scientific">Meganyctiphanes norvegica</name>
    <name type="common">Northern krill</name>
    <name type="synonym">Thysanopoda norvegica</name>
    <dbReference type="NCBI Taxonomy" id="48144"/>
    <lineage>
        <taxon>Eukaryota</taxon>
        <taxon>Metazoa</taxon>
        <taxon>Ecdysozoa</taxon>
        <taxon>Arthropoda</taxon>
        <taxon>Crustacea</taxon>
        <taxon>Multicrustacea</taxon>
        <taxon>Malacostraca</taxon>
        <taxon>Eumalacostraca</taxon>
        <taxon>Eucarida</taxon>
        <taxon>Euphausiacea</taxon>
        <taxon>Euphausiidae</taxon>
        <taxon>Meganyctiphanes</taxon>
    </lineage>
</organism>
<evidence type="ECO:0000256" key="5">
    <source>
        <dbReference type="ARBA" id="ARBA00022737"/>
    </source>
</evidence>
<feature type="domain" description="DUF1899" evidence="11">
    <location>
        <begin position="594"/>
        <end position="659"/>
    </location>
</feature>
<feature type="region of interest" description="Disordered" evidence="10">
    <location>
        <begin position="988"/>
        <end position="1017"/>
    </location>
</feature>
<evidence type="ECO:0000256" key="3">
    <source>
        <dbReference type="ARBA" id="ARBA00022490"/>
    </source>
</evidence>
<evidence type="ECO:0000256" key="6">
    <source>
        <dbReference type="ARBA" id="ARBA00023203"/>
    </source>
</evidence>
<feature type="domain" description="DUF1899" evidence="11">
    <location>
        <begin position="4"/>
        <end position="67"/>
    </location>
</feature>
<gene>
    <name evidence="12" type="ORF">MNOR_LOCUS8432</name>
</gene>
<evidence type="ECO:0000256" key="1">
    <source>
        <dbReference type="ARBA" id="ARBA00004496"/>
    </source>
</evidence>
<protein>
    <recommendedName>
        <fullName evidence="9">Coronin</fullName>
    </recommendedName>
</protein>
<dbReference type="AlphaFoldDB" id="A0AAV2Q5L9"/>
<evidence type="ECO:0000256" key="9">
    <source>
        <dbReference type="RuleBase" id="RU280818"/>
    </source>
</evidence>
<keyword evidence="6" id="KW-0009">Actin-binding</keyword>
<feature type="compositionally biased region" description="Basic and acidic residues" evidence="10">
    <location>
        <begin position="412"/>
        <end position="426"/>
    </location>
</feature>
<dbReference type="PROSITE" id="PS50082">
    <property type="entry name" value="WD_REPEATS_2"/>
    <property type="match status" value="4"/>
</dbReference>
<evidence type="ECO:0000256" key="7">
    <source>
        <dbReference type="ARBA" id="ARBA00024838"/>
    </source>
</evidence>
<dbReference type="SMART" id="SM01167">
    <property type="entry name" value="DUF1900"/>
    <property type="match status" value="2"/>
</dbReference>
<dbReference type="InterPro" id="IPR036322">
    <property type="entry name" value="WD40_repeat_dom_sf"/>
</dbReference>
<evidence type="ECO:0000313" key="12">
    <source>
        <dbReference type="EMBL" id="CAL4071093.1"/>
    </source>
</evidence>
<evidence type="ECO:0000259" key="11">
    <source>
        <dbReference type="SMART" id="SM01166"/>
    </source>
</evidence>
<sequence length="1067" mass="119238">MAWRFKASKYKNTAPIVPKKEDWITDIKVGSPQSCGNHIKASAAFVAFNVENRGGGSLACLPLGFKGRMEVSMPLIHGHSDLITDFDFSPFDDGMLVTGSTDANVCIWHIPEGGLTENLTNAEYTLPQFDKRIENVLFHPTTEYLLTVAYFDTVKLFDIKHEKEIYTFAGMDDQVQSCSWKQDGAFLVTSAKDKKIRIIDPRTDKVTHECEGHQSAKDSRVVWLGHSDRILSTGFSNYRDREVKLRDLRNFKTPSNTQTFDSSTGILMPLYDVDTNMLFLAGKADVSIMFWEVTEKDPFLTEGALKHMGSVQTKGACLVPKRGLDVMQGEVNRIMQLTPNSVIPITCQVPRKTYRDFHADIFPESNDNHEPTTTIAQWLDGINVPLKKISLDPAKKPNGVNDKFQIHRGPLSKREEESSHIQEQEAPRPAPRSCVTNGSAGKPSDVKFSKPTVAVKDPDGISEEQPEKTDEEPETKPCGVSISELRKNWETKEEHQQEVEDEIEETPSKMASIRKQFENRSISVDEKIVERRREEVRQETTIQEEEKENVVELRNKSTSVSVSAAERRKTFEARMSVEEKPASPTPRRSTATRSFRRACKFRHLKGTPGHRSTQIENVRDMNRTTPGECDVMAASAEFVALPLSGPGGKLAVYQHKKGGRLPDGVIPSLVNGATIMDFAFDPFDNHSIAVVCDDGKIHLWQIPEGGLISPTNEPNQTFCDSSDKVTIVKWHPLSKGIIAVAAGDHSIKIWDLPSERVSIVLEGHTDQVFSISWSPCGRYLASVCRDTKIRMYEPRKSLGPIKEGQGPLGVRGARVFWALDGKFLVTCGFSKTSDREISVYAVKDISKPLNTVSPDVSPAILIPFYDPDSSTLFATGKGDSTILAYEVGSDHPHLFPLSSHRSNSVHQGLALLPKYMCDVRSVEFCKALRLTQSIIEPISFTVPRVKTEFFQDDIFPPTHINWESVMTSSEWLEGSNLPPKYMSLQPQDMQTLSESKEGSCPTPKESHPPGHVRQETPPFLKGMVTTEIPYIIRKKNIFIPEDVQLQQQSFGPKICTSSSTANNLESD</sequence>
<dbReference type="Proteomes" id="UP001497623">
    <property type="component" value="Unassembled WGS sequence"/>
</dbReference>
<dbReference type="Gene3D" id="2.130.10.10">
    <property type="entry name" value="YVTN repeat-like/Quinoprotein amine dehydrogenase"/>
    <property type="match status" value="2"/>
</dbReference>
<dbReference type="EMBL" id="CAXKWB010003930">
    <property type="protein sequence ID" value="CAL4071093.1"/>
    <property type="molecule type" value="Genomic_DNA"/>
</dbReference>
<dbReference type="Pfam" id="PF12894">
    <property type="entry name" value="ANAPC4_WD40"/>
    <property type="match status" value="1"/>
</dbReference>
<feature type="repeat" description="WD" evidence="8">
    <location>
        <begin position="76"/>
        <end position="118"/>
    </location>
</feature>
<feature type="region of interest" description="Disordered" evidence="10">
    <location>
        <begin position="573"/>
        <end position="593"/>
    </location>
</feature>
<dbReference type="FunFam" id="2.130.10.10:FF:000076">
    <property type="entry name" value="Coronin"/>
    <property type="match status" value="1"/>
</dbReference>
<keyword evidence="13" id="KW-1185">Reference proteome</keyword>
<feature type="compositionally biased region" description="Acidic residues" evidence="10">
    <location>
        <begin position="460"/>
        <end position="473"/>
    </location>
</feature>
<dbReference type="GO" id="GO:0003779">
    <property type="term" value="F:actin binding"/>
    <property type="evidence" value="ECO:0007669"/>
    <property type="project" value="UniProtKB-KW"/>
</dbReference>
<feature type="compositionally biased region" description="Basic and acidic residues" evidence="10">
    <location>
        <begin position="484"/>
        <end position="498"/>
    </location>
</feature>
<dbReference type="Pfam" id="PF16300">
    <property type="entry name" value="WD40_4"/>
    <property type="match status" value="2"/>
</dbReference>
<feature type="non-terminal residue" evidence="12">
    <location>
        <position position="1067"/>
    </location>
</feature>
<dbReference type="InterPro" id="IPR015943">
    <property type="entry name" value="WD40/YVTN_repeat-like_dom_sf"/>
</dbReference>
<dbReference type="GO" id="GO:0005737">
    <property type="term" value="C:cytoplasm"/>
    <property type="evidence" value="ECO:0007669"/>
    <property type="project" value="UniProtKB-SubCell"/>
</dbReference>
<dbReference type="PANTHER" id="PTHR10856:SF20">
    <property type="entry name" value="CORONIN-7"/>
    <property type="match status" value="1"/>
</dbReference>
<dbReference type="InterPro" id="IPR015048">
    <property type="entry name" value="DUF1899"/>
</dbReference>
<dbReference type="SUPFAM" id="SSF50978">
    <property type="entry name" value="WD40 repeat-like"/>
    <property type="match status" value="2"/>
</dbReference>
<evidence type="ECO:0000256" key="2">
    <source>
        <dbReference type="ARBA" id="ARBA00009482"/>
    </source>
</evidence>
<dbReference type="Pfam" id="PF00400">
    <property type="entry name" value="WD40"/>
    <property type="match status" value="3"/>
</dbReference>
<dbReference type="Pfam" id="PF08953">
    <property type="entry name" value="DUF1899"/>
    <property type="match status" value="2"/>
</dbReference>
<comment type="subcellular location">
    <subcellularLocation>
        <location evidence="1">Cytoplasm</location>
    </subcellularLocation>
</comment>
<dbReference type="SMART" id="SM01166">
    <property type="entry name" value="DUF1899"/>
    <property type="match status" value="2"/>
</dbReference>
<dbReference type="PROSITE" id="PS50294">
    <property type="entry name" value="WD_REPEATS_REGION"/>
    <property type="match status" value="2"/>
</dbReference>
<dbReference type="PANTHER" id="PTHR10856">
    <property type="entry name" value="CORONIN"/>
    <property type="match status" value="1"/>
</dbReference>
<accession>A0AAV2Q5L9</accession>
<proteinExistence type="inferred from homology"/>
<evidence type="ECO:0000313" key="13">
    <source>
        <dbReference type="Proteomes" id="UP001497623"/>
    </source>
</evidence>
<comment type="function">
    <text evidence="7">F-actin regulator involved in anterograde Golgi to endosome transport: upon ubiquitination via 'Lys-33'-linked ubiquitin chains by the BCR(KLHL20) E3 ubiquitin ligase complex, interacts with EPS15 and localizes to the trans-Golgi network, where it promotes actin polymerization, thereby facilitating post-Golgi trafficking. May play a role in the maintenance of the Golgi apparatus morphology.</text>
</comment>